<keyword evidence="1" id="KW-0472">Membrane</keyword>
<evidence type="ECO:0000313" key="2">
    <source>
        <dbReference type="EMBL" id="QJA75035.1"/>
    </source>
</evidence>
<feature type="transmembrane region" description="Helical" evidence="1">
    <location>
        <begin position="36"/>
        <end position="55"/>
    </location>
</feature>
<dbReference type="EMBL" id="MT142136">
    <property type="protein sequence ID" value="QJA75035.1"/>
    <property type="molecule type" value="Genomic_DNA"/>
</dbReference>
<sequence>MGWVLGYIGVMGLIVAATWGKGAIRPVPESASAKDVAYTVATIAIVLLGFAVIHAL</sequence>
<reference evidence="2" key="1">
    <citation type="submission" date="2020-03" db="EMBL/GenBank/DDBJ databases">
        <title>The deep terrestrial virosphere.</title>
        <authorList>
            <person name="Holmfeldt K."/>
            <person name="Nilsson E."/>
            <person name="Simone D."/>
            <person name="Lopez-Fernandez M."/>
            <person name="Wu X."/>
            <person name="de Brujin I."/>
            <person name="Lundin D."/>
            <person name="Andersson A."/>
            <person name="Bertilsson S."/>
            <person name="Dopson M."/>
        </authorList>
    </citation>
    <scope>NUCLEOTIDE SEQUENCE</scope>
    <source>
        <strain evidence="2">MM415A01881</strain>
    </source>
</reference>
<evidence type="ECO:0000256" key="1">
    <source>
        <dbReference type="SAM" id="Phobius"/>
    </source>
</evidence>
<gene>
    <name evidence="2" type="ORF">MM415A01881_0011</name>
</gene>
<keyword evidence="1" id="KW-1133">Transmembrane helix</keyword>
<keyword evidence="1" id="KW-0812">Transmembrane</keyword>
<accession>A0A6M3K2N5</accession>
<name>A0A6M3K2N5_9ZZZZ</name>
<dbReference type="AlphaFoldDB" id="A0A6M3K2N5"/>
<feature type="transmembrane region" description="Helical" evidence="1">
    <location>
        <begin position="6"/>
        <end position="24"/>
    </location>
</feature>
<protein>
    <submittedName>
        <fullName evidence="2">Uncharacterized protein</fullName>
    </submittedName>
</protein>
<proteinExistence type="predicted"/>
<organism evidence="2">
    <name type="scientific">viral metagenome</name>
    <dbReference type="NCBI Taxonomy" id="1070528"/>
    <lineage>
        <taxon>unclassified sequences</taxon>
        <taxon>metagenomes</taxon>
        <taxon>organismal metagenomes</taxon>
    </lineage>
</organism>